<sequence length="215" mass="24318">MGEDIYMKPGQSHHKLTVEPYTQWESGVASPASACGPATMAALMEYWSTRLGKHFISGKSHFYSKAEHINHMYSQHGGTPWGMNVHGFIRGIKDYIGASSAPKERYQLSLTAFNDMNRYIAEIDAERPVAIKFDKWFTFRWRGRYAYDYHWVLGIGYETSVEGADPILIVLDNGVKYKDGGFAPSKERRIPFSANKGIITMVALNIIEARELKGK</sequence>
<dbReference type="InterPro" id="IPR039564">
    <property type="entry name" value="Peptidase_C39-like"/>
</dbReference>
<reference evidence="2 3" key="1">
    <citation type="submission" date="2019-11" db="EMBL/GenBank/DDBJ databases">
        <title>Paenibacillus monticola sp. nov., a novel PGPR strain isolated from mountain sample in China.</title>
        <authorList>
            <person name="Zhao Q."/>
            <person name="Li H.-P."/>
            <person name="Zhang J.-L."/>
        </authorList>
    </citation>
    <scope>NUCLEOTIDE SEQUENCE [LARGE SCALE GENOMIC DNA]</scope>
    <source>
        <strain evidence="2 3">LC-T2</strain>
    </source>
</reference>
<feature type="domain" description="Peptidase C39-like" evidence="1">
    <location>
        <begin position="16"/>
        <end position="159"/>
    </location>
</feature>
<dbReference type="EMBL" id="WJXB01000008">
    <property type="protein sequence ID" value="MRN55294.1"/>
    <property type="molecule type" value="Genomic_DNA"/>
</dbReference>
<keyword evidence="3" id="KW-1185">Reference proteome</keyword>
<dbReference type="AlphaFoldDB" id="A0A7X2H862"/>
<dbReference type="Proteomes" id="UP000463051">
    <property type="component" value="Unassembled WGS sequence"/>
</dbReference>
<proteinExistence type="predicted"/>
<protein>
    <recommendedName>
        <fullName evidence="1">Peptidase C39-like domain-containing protein</fullName>
    </recommendedName>
</protein>
<comment type="caution">
    <text evidence="2">The sequence shown here is derived from an EMBL/GenBank/DDBJ whole genome shotgun (WGS) entry which is preliminary data.</text>
</comment>
<organism evidence="2 3">
    <name type="scientific">Paenibacillus monticola</name>
    <dbReference type="NCBI Taxonomy" id="2666075"/>
    <lineage>
        <taxon>Bacteria</taxon>
        <taxon>Bacillati</taxon>
        <taxon>Bacillota</taxon>
        <taxon>Bacilli</taxon>
        <taxon>Bacillales</taxon>
        <taxon>Paenibacillaceae</taxon>
        <taxon>Paenibacillus</taxon>
    </lineage>
</organism>
<evidence type="ECO:0000313" key="3">
    <source>
        <dbReference type="Proteomes" id="UP000463051"/>
    </source>
</evidence>
<name>A0A7X2H862_9BACL</name>
<accession>A0A7X2H862</accession>
<dbReference type="Pfam" id="PF13529">
    <property type="entry name" value="Peptidase_C39_2"/>
    <property type="match status" value="1"/>
</dbReference>
<gene>
    <name evidence="2" type="ORF">GJB61_20135</name>
</gene>
<evidence type="ECO:0000313" key="2">
    <source>
        <dbReference type="EMBL" id="MRN55294.1"/>
    </source>
</evidence>
<evidence type="ECO:0000259" key="1">
    <source>
        <dbReference type="Pfam" id="PF13529"/>
    </source>
</evidence>